<reference evidence="1" key="1">
    <citation type="submission" date="2019-08" db="EMBL/GenBank/DDBJ databases">
        <authorList>
            <person name="Kucharzyk K."/>
            <person name="Murdoch R.W."/>
            <person name="Higgins S."/>
            <person name="Loffler F."/>
        </authorList>
    </citation>
    <scope>NUCLEOTIDE SEQUENCE</scope>
</reference>
<comment type="caution">
    <text evidence="1">The sequence shown here is derived from an EMBL/GenBank/DDBJ whole genome shotgun (WGS) entry which is preliminary data.</text>
</comment>
<gene>
    <name evidence="1" type="ORF">SDC9_18580</name>
</gene>
<organism evidence="1">
    <name type="scientific">bioreactor metagenome</name>
    <dbReference type="NCBI Taxonomy" id="1076179"/>
    <lineage>
        <taxon>unclassified sequences</taxon>
        <taxon>metagenomes</taxon>
        <taxon>ecological metagenomes</taxon>
    </lineage>
</organism>
<evidence type="ECO:0000313" key="1">
    <source>
        <dbReference type="EMBL" id="MPL72790.1"/>
    </source>
</evidence>
<dbReference type="AlphaFoldDB" id="A0A644U0X1"/>
<dbReference type="EMBL" id="VSSQ01000068">
    <property type="protein sequence ID" value="MPL72790.1"/>
    <property type="molecule type" value="Genomic_DNA"/>
</dbReference>
<proteinExistence type="predicted"/>
<sequence>MEKNTGKTETLNYVLSCLCSYNGVRVGITSIGIDGEKTDQVTKTQKPEINISKGTLFITSEHFYKQKEIVSNILSISKKGTSLGRLITAEAISQGKVLLAGASNTIWLKETIKELHNYKADVVLVDGALSRKSFGSPSITDAMILSTGAALSINLNTLVQKTNFVYRMTQLESIEKSLTKKLQDIDSGIYAIDLNGKIIDLDIPSILMIEQFKDRIFNYGKRIFVSGIITDKLIDFLKVQKNINDIEIIVKDFTRIFCKPENIDSYFKKGGKLKVVQPTNIIAITVNPTSPSGYNLNSKTLIDELKKHIPMPIYNIKEI</sequence>
<accession>A0A644U0X1</accession>
<protein>
    <submittedName>
        <fullName evidence="1">Uncharacterized protein</fullName>
    </submittedName>
</protein>
<name>A0A644U0X1_9ZZZZ</name>